<feature type="region of interest" description="Disordered" evidence="1">
    <location>
        <begin position="111"/>
        <end position="135"/>
    </location>
</feature>
<evidence type="ECO:0000256" key="1">
    <source>
        <dbReference type="SAM" id="MobiDB-lite"/>
    </source>
</evidence>
<organism evidence="2 3">
    <name type="scientific">Gloeobacter kilaueensis (strain ATCC BAA-2537 / CCAP 1431/1 / ULC 316 / JS1)</name>
    <dbReference type="NCBI Taxonomy" id="1183438"/>
    <lineage>
        <taxon>Bacteria</taxon>
        <taxon>Bacillati</taxon>
        <taxon>Cyanobacteriota</taxon>
        <taxon>Cyanophyceae</taxon>
        <taxon>Gloeobacterales</taxon>
        <taxon>Gloeobacteraceae</taxon>
        <taxon>Gloeobacter</taxon>
    </lineage>
</organism>
<reference evidence="2 3" key="1">
    <citation type="journal article" date="2013" name="PLoS ONE">
        <title>Cultivation and Complete Genome Sequencing of Gloeobacter kilaueensis sp. nov., from a Lava Cave in Kilauea Caldera, Hawai'i.</title>
        <authorList>
            <person name="Saw J.H."/>
            <person name="Schatz M."/>
            <person name="Brown M.V."/>
            <person name="Kunkel D.D."/>
            <person name="Foster J.S."/>
            <person name="Shick H."/>
            <person name="Christensen S."/>
            <person name="Hou S."/>
            <person name="Wan X."/>
            <person name="Donachie S.P."/>
        </authorList>
    </citation>
    <scope>NUCLEOTIDE SEQUENCE [LARGE SCALE GENOMIC DNA]</scope>
    <source>
        <strain evidence="3">JS</strain>
    </source>
</reference>
<dbReference type="AlphaFoldDB" id="U5QCT9"/>
<dbReference type="RefSeq" id="WP_023171720.1">
    <property type="nucleotide sequence ID" value="NC_022600.1"/>
</dbReference>
<evidence type="ECO:0000313" key="3">
    <source>
        <dbReference type="Proteomes" id="UP000017396"/>
    </source>
</evidence>
<feature type="compositionally biased region" description="Polar residues" evidence="1">
    <location>
        <begin position="115"/>
        <end position="135"/>
    </location>
</feature>
<dbReference type="HOGENOM" id="CLU_129231_1_0_3"/>
<protein>
    <submittedName>
        <fullName evidence="2">Uncharacterized protein</fullName>
    </submittedName>
</protein>
<accession>U5QCT9</accession>
<gene>
    <name evidence="2" type="ORF">GKIL_0450</name>
</gene>
<dbReference type="Proteomes" id="UP000017396">
    <property type="component" value="Chromosome"/>
</dbReference>
<dbReference type="EMBL" id="CP003587">
    <property type="protein sequence ID" value="AGY56696.1"/>
    <property type="molecule type" value="Genomic_DNA"/>
</dbReference>
<name>U5QCT9_GLOK1</name>
<keyword evidence="3" id="KW-1185">Reference proteome</keyword>
<dbReference type="OrthoDB" id="423480at2"/>
<evidence type="ECO:0000313" key="2">
    <source>
        <dbReference type="EMBL" id="AGY56696.1"/>
    </source>
</evidence>
<sequence>MPGKRSHYKRRFAPQCPDCELQVYRLNSTRHSIYIEGAEAIARALSIPYKRALLIASQGPIVDRNQWLEEFYCPMHGRVWLQVVRERSSGQIRAQLPDAALWKRSIGTLDPNHPNPSVSEFTLSNSRSPQPNLLH</sequence>
<dbReference type="KEGG" id="glj:GKIL_0450"/>
<dbReference type="STRING" id="1183438.GKIL_0450"/>
<proteinExistence type="predicted"/>